<protein>
    <submittedName>
        <fullName evidence="2">Uncharacterized protein</fullName>
    </submittedName>
</protein>
<reference evidence="2 3" key="1">
    <citation type="submission" date="2024-01" db="EMBL/GenBank/DDBJ databases">
        <title>The genomes of 5 underutilized Papilionoideae crops provide insights into root nodulation and disease resistanc.</title>
        <authorList>
            <person name="Jiang F."/>
        </authorList>
    </citation>
    <scope>NUCLEOTIDE SEQUENCE [LARGE SCALE GENOMIC DNA]</scope>
    <source>
        <strain evidence="2">JINMINGXINNONG_FW02</strain>
        <tissue evidence="2">Leaves</tissue>
    </source>
</reference>
<proteinExistence type="predicted"/>
<comment type="caution">
    <text evidence="2">The sequence shown here is derived from an EMBL/GenBank/DDBJ whole genome shotgun (WGS) entry which is preliminary data.</text>
</comment>
<evidence type="ECO:0000313" key="3">
    <source>
        <dbReference type="Proteomes" id="UP001374584"/>
    </source>
</evidence>
<gene>
    <name evidence="2" type="ORF">VNO80_07123</name>
</gene>
<dbReference type="EMBL" id="JAYMYR010000003">
    <property type="protein sequence ID" value="KAK7373707.1"/>
    <property type="molecule type" value="Genomic_DNA"/>
</dbReference>
<feature type="signal peptide" evidence="1">
    <location>
        <begin position="1"/>
        <end position="25"/>
    </location>
</feature>
<keyword evidence="3" id="KW-1185">Reference proteome</keyword>
<evidence type="ECO:0000256" key="1">
    <source>
        <dbReference type="SAM" id="SignalP"/>
    </source>
</evidence>
<sequence length="76" mass="8112">MAFRINQTFLLGLLCIAFLFSSGLATDWDFPGTKCQKGKCVSNTQCAQSCVSKGFKRGGSCEGVVPGVIICCCYTT</sequence>
<feature type="chain" id="PRO_5042871085" evidence="1">
    <location>
        <begin position="26"/>
        <end position="76"/>
    </location>
</feature>
<dbReference type="Proteomes" id="UP001374584">
    <property type="component" value="Unassembled WGS sequence"/>
</dbReference>
<keyword evidence="1" id="KW-0732">Signal</keyword>
<name>A0AAN9NJ12_PHACN</name>
<accession>A0AAN9NJ12</accession>
<dbReference type="AlphaFoldDB" id="A0AAN9NJ12"/>
<evidence type="ECO:0000313" key="2">
    <source>
        <dbReference type="EMBL" id="KAK7373707.1"/>
    </source>
</evidence>
<organism evidence="2 3">
    <name type="scientific">Phaseolus coccineus</name>
    <name type="common">Scarlet runner bean</name>
    <name type="synonym">Phaseolus multiflorus</name>
    <dbReference type="NCBI Taxonomy" id="3886"/>
    <lineage>
        <taxon>Eukaryota</taxon>
        <taxon>Viridiplantae</taxon>
        <taxon>Streptophyta</taxon>
        <taxon>Embryophyta</taxon>
        <taxon>Tracheophyta</taxon>
        <taxon>Spermatophyta</taxon>
        <taxon>Magnoliopsida</taxon>
        <taxon>eudicotyledons</taxon>
        <taxon>Gunneridae</taxon>
        <taxon>Pentapetalae</taxon>
        <taxon>rosids</taxon>
        <taxon>fabids</taxon>
        <taxon>Fabales</taxon>
        <taxon>Fabaceae</taxon>
        <taxon>Papilionoideae</taxon>
        <taxon>50 kb inversion clade</taxon>
        <taxon>NPAAA clade</taxon>
        <taxon>indigoferoid/millettioid clade</taxon>
        <taxon>Phaseoleae</taxon>
        <taxon>Phaseolus</taxon>
    </lineage>
</organism>